<evidence type="ECO:0000259" key="5">
    <source>
        <dbReference type="Pfam" id="PF01420"/>
    </source>
</evidence>
<keyword evidence="7" id="KW-1185">Reference proteome</keyword>
<dbReference type="SUPFAM" id="SSF116734">
    <property type="entry name" value="DNA methylase specificity domain"/>
    <property type="match status" value="1"/>
</dbReference>
<keyword evidence="2" id="KW-0680">Restriction system</keyword>
<comment type="subunit">
    <text evidence="4">The methyltransferase is composed of M and S polypeptides.</text>
</comment>
<protein>
    <recommendedName>
        <fullName evidence="5">Type I restriction modification DNA specificity domain-containing protein</fullName>
    </recommendedName>
</protein>
<gene>
    <name evidence="6" type="ORF">GFD18_03245</name>
</gene>
<evidence type="ECO:0000313" key="7">
    <source>
        <dbReference type="Proteomes" id="UP000475155"/>
    </source>
</evidence>
<dbReference type="InterPro" id="IPR051212">
    <property type="entry name" value="Type-I_RE_S_subunit"/>
</dbReference>
<reference evidence="6 7" key="1">
    <citation type="submission" date="2019-10" db="EMBL/GenBank/DDBJ databases">
        <title>Bifidobacterium from non-human primates.</title>
        <authorList>
            <person name="Modesto M."/>
        </authorList>
    </citation>
    <scope>NUCLEOTIDE SEQUENCE [LARGE SCALE GENOMIC DNA]</scope>
    <source>
        <strain evidence="6 7">SMA1</strain>
    </source>
</reference>
<dbReference type="Proteomes" id="UP000475155">
    <property type="component" value="Unassembled WGS sequence"/>
</dbReference>
<evidence type="ECO:0000256" key="1">
    <source>
        <dbReference type="ARBA" id="ARBA00010923"/>
    </source>
</evidence>
<comment type="caution">
    <text evidence="6">The sequence shown here is derived from an EMBL/GenBank/DDBJ whole genome shotgun (WGS) entry which is preliminary data.</text>
</comment>
<dbReference type="Gene3D" id="3.90.220.20">
    <property type="entry name" value="DNA methylase specificity domains"/>
    <property type="match status" value="1"/>
</dbReference>
<evidence type="ECO:0000256" key="2">
    <source>
        <dbReference type="ARBA" id="ARBA00022747"/>
    </source>
</evidence>
<proteinExistence type="inferred from homology"/>
<dbReference type="EMBL" id="WHZU01000004">
    <property type="protein sequence ID" value="NEH11111.1"/>
    <property type="molecule type" value="Genomic_DNA"/>
</dbReference>
<sequence>MPRAVLQQAVQGNLVPQDPAEGTGSELVEHIHEERRQLVAEKKIKPIKGGESTIHRDSAGHWFETHGKNAAVCIDDEIPFDIPDSWTWARFNNVLFNRDSERIPLSSNIRKKLTKKYDYYGASGIIDQVDKYLFAKPLLLIGEDGANLINRSSPIAFIARGKYWVNNHAHVLDAVSETLLEYCSIYVNSISLYPYVTGTAQPKLSQERMGVIVVPVPPLAEQQRIVEKVAEFRSLIGERFAAAS</sequence>
<dbReference type="CDD" id="cd17262">
    <property type="entry name" value="RMtype1_S_Aco12261I-TRD2-CR2"/>
    <property type="match status" value="1"/>
</dbReference>
<dbReference type="InterPro" id="IPR044946">
    <property type="entry name" value="Restrct_endonuc_typeI_TRD_sf"/>
</dbReference>
<evidence type="ECO:0000313" key="6">
    <source>
        <dbReference type="EMBL" id="NEH11111.1"/>
    </source>
</evidence>
<organism evidence="6 7">
    <name type="scientific">Bifidobacterium saimiriisciurei</name>
    <dbReference type="NCBI Taxonomy" id="2661627"/>
    <lineage>
        <taxon>Bacteria</taxon>
        <taxon>Bacillati</taxon>
        <taxon>Actinomycetota</taxon>
        <taxon>Actinomycetes</taxon>
        <taxon>Bifidobacteriales</taxon>
        <taxon>Bifidobacteriaceae</taxon>
        <taxon>Bifidobacterium</taxon>
    </lineage>
</organism>
<dbReference type="InterPro" id="IPR000055">
    <property type="entry name" value="Restrct_endonuc_typeI_TRD"/>
</dbReference>
<name>A0ABX0C7H2_9BIFI</name>
<evidence type="ECO:0000256" key="4">
    <source>
        <dbReference type="ARBA" id="ARBA00038652"/>
    </source>
</evidence>
<accession>A0ABX0C7H2</accession>
<dbReference type="Pfam" id="PF01420">
    <property type="entry name" value="Methylase_S"/>
    <property type="match status" value="1"/>
</dbReference>
<comment type="similarity">
    <text evidence="1">Belongs to the type-I restriction system S methylase family.</text>
</comment>
<keyword evidence="3" id="KW-0238">DNA-binding</keyword>
<evidence type="ECO:0000256" key="3">
    <source>
        <dbReference type="ARBA" id="ARBA00023125"/>
    </source>
</evidence>
<feature type="domain" description="Type I restriction modification DNA specificity" evidence="5">
    <location>
        <begin position="96"/>
        <end position="232"/>
    </location>
</feature>
<dbReference type="PANTHER" id="PTHR43140">
    <property type="entry name" value="TYPE-1 RESTRICTION ENZYME ECOKI SPECIFICITY PROTEIN"/>
    <property type="match status" value="1"/>
</dbReference>
<dbReference type="PANTHER" id="PTHR43140:SF1">
    <property type="entry name" value="TYPE I RESTRICTION ENZYME ECOKI SPECIFICITY SUBUNIT"/>
    <property type="match status" value="1"/>
</dbReference>